<dbReference type="Proteomes" id="UP000460949">
    <property type="component" value="Unassembled WGS sequence"/>
</dbReference>
<dbReference type="OrthoDB" id="2388036at2"/>
<name>A0A845DSS4_9BACI</name>
<accession>A0A845DSS4</accession>
<evidence type="ECO:0000313" key="4">
    <source>
        <dbReference type="Proteomes" id="UP000460949"/>
    </source>
</evidence>
<dbReference type="EMBL" id="WMET01000002">
    <property type="protein sequence ID" value="MYL20653.1"/>
    <property type="molecule type" value="Genomic_DNA"/>
</dbReference>
<evidence type="ECO:0000256" key="1">
    <source>
        <dbReference type="SAM" id="MobiDB-lite"/>
    </source>
</evidence>
<comment type="caution">
    <text evidence="3">The sequence shown here is derived from an EMBL/GenBank/DDBJ whole genome shotgun (WGS) entry which is preliminary data.</text>
</comment>
<dbReference type="Gene3D" id="2.40.128.690">
    <property type="entry name" value="YycH protein, domain 3-like"/>
    <property type="match status" value="1"/>
</dbReference>
<evidence type="ECO:0000259" key="2">
    <source>
        <dbReference type="Pfam" id="PF09648"/>
    </source>
</evidence>
<dbReference type="Pfam" id="PF09648">
    <property type="entry name" value="YycI"/>
    <property type="match status" value="1"/>
</dbReference>
<organism evidence="3 4">
    <name type="scientific">Halobacillus litoralis</name>
    <dbReference type="NCBI Taxonomy" id="45668"/>
    <lineage>
        <taxon>Bacteria</taxon>
        <taxon>Bacillati</taxon>
        <taxon>Bacillota</taxon>
        <taxon>Bacilli</taxon>
        <taxon>Bacillales</taxon>
        <taxon>Bacillaceae</taxon>
        <taxon>Halobacillus</taxon>
    </lineage>
</organism>
<feature type="region of interest" description="Disordered" evidence="1">
    <location>
        <begin position="283"/>
        <end position="303"/>
    </location>
</feature>
<feature type="compositionally biased region" description="Acidic residues" evidence="1">
    <location>
        <begin position="293"/>
        <end position="303"/>
    </location>
</feature>
<gene>
    <name evidence="3" type="ORF">GLW04_12170</name>
</gene>
<sequence length="303" mass="33998">MQWGQIKLLFILSFLILDLFLLQQFIEKQSQDVLGQISTAEENIETELAEDGITIADGANPQEPGEVSTIKSSGSTFSEEILGQIEDMDEEEQTVEVLNENRVLKVELDDPVPVTEDNVIDKVRSLVPFYSQYSFWGWNEENGVALFFQKANDRTIYFNNSGSLLVTIEDGEITGYVATMLAFNEGEMTIDSEQDGAVIAPLNAVRTLHRQGMLQDGDEVTSMSIGYYTEIFVEPSEEKGEQVFAPAWKVTVNGERSHFVYALTGGVIDVEEGNFIEEELQTYDLQENPLESTTEENEESENN</sequence>
<dbReference type="InterPro" id="IPR018604">
    <property type="entry name" value="YycI-like"/>
</dbReference>
<feature type="domain" description="Regulatory protein YycH-like" evidence="2">
    <location>
        <begin position="37"/>
        <end position="256"/>
    </location>
</feature>
<dbReference type="RefSeq" id="WP_160837565.1">
    <property type="nucleotide sequence ID" value="NZ_WMET01000002.1"/>
</dbReference>
<dbReference type="GO" id="GO:0016020">
    <property type="term" value="C:membrane"/>
    <property type="evidence" value="ECO:0007669"/>
    <property type="project" value="InterPro"/>
</dbReference>
<protein>
    <recommendedName>
        <fullName evidence="2">Regulatory protein YycH-like domain-containing protein</fullName>
    </recommendedName>
</protein>
<proteinExistence type="predicted"/>
<dbReference type="AlphaFoldDB" id="A0A845DSS4"/>
<evidence type="ECO:0000313" key="3">
    <source>
        <dbReference type="EMBL" id="MYL20653.1"/>
    </source>
</evidence>
<reference evidence="3 4" key="1">
    <citation type="submission" date="2019-11" db="EMBL/GenBank/DDBJ databases">
        <title>Genome sequences of 17 halophilic strains isolated from different environments.</title>
        <authorList>
            <person name="Furrow R.E."/>
        </authorList>
    </citation>
    <scope>NUCLEOTIDE SEQUENCE [LARGE SCALE GENOMIC DNA]</scope>
    <source>
        <strain evidence="3 4">22511_23_Filter</strain>
    </source>
</reference>